<dbReference type="HOGENOM" id="CLU_001832_5_6_12"/>
<dbReference type="InterPro" id="IPR001650">
    <property type="entry name" value="Helicase_C-like"/>
</dbReference>
<dbReference type="SMART" id="SM00490">
    <property type="entry name" value="HELICc"/>
    <property type="match status" value="1"/>
</dbReference>
<dbReference type="eggNOG" id="COG1643">
    <property type="taxonomic scope" value="Bacteria"/>
</dbReference>
<dbReference type="InterPro" id="IPR013689">
    <property type="entry name" value="RNA_helicase_ATP-dep_HrpB_C"/>
</dbReference>
<keyword evidence="2 7" id="KW-0378">Hydrolase</keyword>
<sequence>MKESPGKLLSEKVSPGKQLPAQDLLAKLAETKLPLVPHLGTICDSLNERGIAIVRSDPGSGKSTLVPLALMDSLGSSKAARILMLEPRRAAALSIASRMADILGEEPGEHIGYSVRLRRKVSGQTRVEVLTEGLLVRRLQNDPDLTGVSTVIFDEFHERSVHTDLALALLLDLRRLGSPVRILIMSATMDAEKIAGFIGRFEVGGKVPVIDCPGRVFPVTLEYRPIPERASLGAETAACIRDVLTAETISVVNTKTVSMKNTNNASIDNIKTIKIDNTNNVNINDAKSDSTNTVPGAILAFLPGKREIGDAAAALSAAGLDRNFDILSLHGGLPLDRQRQVLGPVKSGDKRRIILSTNVAETGLTVPGVTLVVDAGYARIGRFHLPTGMNRLVLEPVSRQSADQRAGRAGRLMPGRCIRLWAENTWRPEETVPEILRIDLSGLVLECLLWGVSRPEELPWPDPPPAPAWDQALVLLQDLGAADQALKVTGRGGEMAKLGLEPRLGMLCIAGRDAGKPALGCAAAAILSERPPPDSFGDAEFAGRLKALRTNRNSPWARQVAESARDLLNRLGMGGLPFSWSMEDEADCGELLAAAFPDRLALRQETRKFRFVSGREALVQDAAAGAWANQEWLVAPEVDPGERTGYIRLAAPVSAETALRVLKNRIELEETIQWNGLVPRSVIQRMAGRIILSREQRPSSREAVIGDLPGLLEKQGMSLLPWDEGQGEGRRLLERIRFFMKRINTKFNNNAVDTIANNIVNGNTAKNENAYSIKKTVWDDEALIQEAGEWLGPFIWEGRESGKGAIIDGGGLVRALETRLGWELKRRLDAEVPDLFALPKGRKRPIDYSSGEPMLSLRLQDAFGIRGAPQILGLPVVFCLLSPAGRPIQTTRDLPGFWQGSYADVRKEMRGRYPKHNWPEPGALM</sequence>
<dbReference type="PROSITE" id="PS51192">
    <property type="entry name" value="HELICASE_ATP_BIND_1"/>
    <property type="match status" value="1"/>
</dbReference>
<dbReference type="CDD" id="cd18791">
    <property type="entry name" value="SF2_C_RHA"/>
    <property type="match status" value="1"/>
</dbReference>
<evidence type="ECO:0000256" key="4">
    <source>
        <dbReference type="ARBA" id="ARBA00022840"/>
    </source>
</evidence>
<dbReference type="AlphaFoldDB" id="F5YR94"/>
<dbReference type="PANTHER" id="PTHR43519:SF1">
    <property type="entry name" value="ATP-DEPENDENT RNA HELICASE HRPB"/>
    <property type="match status" value="1"/>
</dbReference>
<dbReference type="Pfam" id="PF08482">
    <property type="entry name" value="HrpB_C"/>
    <property type="match status" value="1"/>
</dbReference>
<keyword evidence="8" id="KW-1185">Reference proteome</keyword>
<dbReference type="KEGG" id="tpi:TREPR_2639"/>
<dbReference type="PANTHER" id="PTHR43519">
    <property type="entry name" value="ATP-DEPENDENT RNA HELICASE HRPB"/>
    <property type="match status" value="1"/>
</dbReference>
<dbReference type="Pfam" id="PF00271">
    <property type="entry name" value="Helicase_C"/>
    <property type="match status" value="1"/>
</dbReference>
<dbReference type="Gene3D" id="3.40.50.300">
    <property type="entry name" value="P-loop containing nucleotide triphosphate hydrolases"/>
    <property type="match status" value="2"/>
</dbReference>
<dbReference type="PROSITE" id="PS51194">
    <property type="entry name" value="HELICASE_CTER"/>
    <property type="match status" value="1"/>
</dbReference>
<dbReference type="InterPro" id="IPR007502">
    <property type="entry name" value="Helicase-assoc_dom"/>
</dbReference>
<dbReference type="InterPro" id="IPR027417">
    <property type="entry name" value="P-loop_NTPase"/>
</dbReference>
<evidence type="ECO:0000313" key="7">
    <source>
        <dbReference type="EMBL" id="AEF86379.1"/>
    </source>
</evidence>
<dbReference type="Proteomes" id="UP000009223">
    <property type="component" value="Chromosome"/>
</dbReference>
<dbReference type="Pfam" id="PF00270">
    <property type="entry name" value="DEAD"/>
    <property type="match status" value="1"/>
</dbReference>
<evidence type="ECO:0000256" key="3">
    <source>
        <dbReference type="ARBA" id="ARBA00022806"/>
    </source>
</evidence>
<name>F5YR94_TREPZ</name>
<dbReference type="InterPro" id="IPR011545">
    <property type="entry name" value="DEAD/DEAH_box_helicase_dom"/>
</dbReference>
<gene>
    <name evidence="7" type="primary">hrpB</name>
    <name evidence="7" type="ordered locus">TREPR_2639</name>
</gene>
<organism evidence="7 8">
    <name type="scientific">Treponema primitia (strain ATCC BAA-887 / DSM 12427 / ZAS-2)</name>
    <dbReference type="NCBI Taxonomy" id="545694"/>
    <lineage>
        <taxon>Bacteria</taxon>
        <taxon>Pseudomonadati</taxon>
        <taxon>Spirochaetota</taxon>
        <taxon>Spirochaetia</taxon>
        <taxon>Spirochaetales</taxon>
        <taxon>Treponemataceae</taxon>
        <taxon>Treponema</taxon>
    </lineage>
</organism>
<reference evidence="8" key="1">
    <citation type="submission" date="2009-12" db="EMBL/GenBank/DDBJ databases">
        <title>Complete sequence of Treponema primitia strain ZAS-2.</title>
        <authorList>
            <person name="Tetu S.G."/>
            <person name="Matson E."/>
            <person name="Ren Q."/>
            <person name="Seshadri R."/>
            <person name="Elbourne L."/>
            <person name="Hassan K.A."/>
            <person name="Durkin A."/>
            <person name="Radune D."/>
            <person name="Mohamoud Y."/>
            <person name="Shay R."/>
            <person name="Jin S."/>
            <person name="Zhang X."/>
            <person name="Lucey K."/>
            <person name="Ballor N.R."/>
            <person name="Ottesen E."/>
            <person name="Rosenthal R."/>
            <person name="Allen A."/>
            <person name="Leadbetter J.R."/>
            <person name="Paulsen I.T."/>
        </authorList>
    </citation>
    <scope>NUCLEOTIDE SEQUENCE [LARGE SCALE GENOMIC DNA]</scope>
    <source>
        <strain evidence="8">ATCC BAA-887 / DSM 12427 / ZAS-2</strain>
    </source>
</reference>
<dbReference type="SUPFAM" id="SSF52540">
    <property type="entry name" value="P-loop containing nucleoside triphosphate hydrolases"/>
    <property type="match status" value="1"/>
</dbReference>
<reference evidence="7 8" key="2">
    <citation type="journal article" date="2011" name="ISME J.">
        <title>RNA-seq reveals cooperative metabolic interactions between two termite-gut spirochete species in co-culture.</title>
        <authorList>
            <person name="Rosenthal A.Z."/>
            <person name="Matson E.G."/>
            <person name="Eldar A."/>
            <person name="Leadbetter J.R."/>
        </authorList>
    </citation>
    <scope>NUCLEOTIDE SEQUENCE [LARGE SCALE GENOMIC DNA]</scope>
    <source>
        <strain evidence="8">ATCC BAA-887 / DSM 12427 / ZAS-2</strain>
    </source>
</reference>
<evidence type="ECO:0000313" key="8">
    <source>
        <dbReference type="Proteomes" id="UP000009223"/>
    </source>
</evidence>
<dbReference type="GO" id="GO:0005524">
    <property type="term" value="F:ATP binding"/>
    <property type="evidence" value="ECO:0007669"/>
    <property type="project" value="UniProtKB-KW"/>
</dbReference>
<dbReference type="EC" id="3.6.1.-" evidence="7"/>
<protein>
    <submittedName>
        <fullName evidence="7">ATP-dependent helicase HrpB</fullName>
        <ecNumber evidence="7">3.6.1.-</ecNumber>
    </submittedName>
</protein>
<feature type="domain" description="Helicase ATP-binding" evidence="5">
    <location>
        <begin position="43"/>
        <end position="207"/>
    </location>
</feature>
<dbReference type="RefSeq" id="WP_015707585.1">
    <property type="nucleotide sequence ID" value="NC_015578.1"/>
</dbReference>
<keyword evidence="1" id="KW-0547">Nucleotide-binding</keyword>
<keyword evidence="3 7" id="KW-0347">Helicase</keyword>
<dbReference type="OrthoDB" id="9808833at2"/>
<evidence type="ECO:0000256" key="2">
    <source>
        <dbReference type="ARBA" id="ARBA00022801"/>
    </source>
</evidence>
<dbReference type="GO" id="GO:0003676">
    <property type="term" value="F:nucleic acid binding"/>
    <property type="evidence" value="ECO:0007669"/>
    <property type="project" value="InterPro"/>
</dbReference>
<dbReference type="SMART" id="SM00487">
    <property type="entry name" value="DEXDc"/>
    <property type="match status" value="1"/>
</dbReference>
<dbReference type="InterPro" id="IPR014001">
    <property type="entry name" value="Helicase_ATP-bd"/>
</dbReference>
<dbReference type="GO" id="GO:0004386">
    <property type="term" value="F:helicase activity"/>
    <property type="evidence" value="ECO:0007669"/>
    <property type="project" value="UniProtKB-KW"/>
</dbReference>
<feature type="domain" description="Helicase C-terminal" evidence="6">
    <location>
        <begin position="286"/>
        <end position="451"/>
    </location>
</feature>
<keyword evidence="4" id="KW-0067">ATP-binding</keyword>
<proteinExistence type="predicted"/>
<dbReference type="SMART" id="SM00847">
    <property type="entry name" value="HA2"/>
    <property type="match status" value="1"/>
</dbReference>
<evidence type="ECO:0000259" key="5">
    <source>
        <dbReference type="PROSITE" id="PS51192"/>
    </source>
</evidence>
<dbReference type="GO" id="GO:0016787">
    <property type="term" value="F:hydrolase activity"/>
    <property type="evidence" value="ECO:0007669"/>
    <property type="project" value="UniProtKB-KW"/>
</dbReference>
<evidence type="ECO:0000259" key="6">
    <source>
        <dbReference type="PROSITE" id="PS51194"/>
    </source>
</evidence>
<accession>F5YR94</accession>
<dbReference type="STRING" id="545694.TREPR_2639"/>
<evidence type="ECO:0000256" key="1">
    <source>
        <dbReference type="ARBA" id="ARBA00022741"/>
    </source>
</evidence>
<dbReference type="EMBL" id="CP001843">
    <property type="protein sequence ID" value="AEF86379.1"/>
    <property type="molecule type" value="Genomic_DNA"/>
</dbReference>
<dbReference type="Gene3D" id="1.20.120.1080">
    <property type="match status" value="1"/>
</dbReference>